<name>B8CF07_THAPS</name>
<accession>B8CF07</accession>
<feature type="compositionally biased region" description="Low complexity" evidence="1">
    <location>
        <begin position="394"/>
        <end position="416"/>
    </location>
</feature>
<evidence type="ECO:0000313" key="2">
    <source>
        <dbReference type="EMBL" id="EED88128.1"/>
    </source>
</evidence>
<dbReference type="InterPro" id="IPR004963">
    <property type="entry name" value="PAE/NOTUM"/>
</dbReference>
<dbReference type="SUPFAM" id="SSF53474">
    <property type="entry name" value="alpha/beta-Hydrolases"/>
    <property type="match status" value="1"/>
</dbReference>
<dbReference type="GO" id="GO:0016787">
    <property type="term" value="F:hydrolase activity"/>
    <property type="evidence" value="ECO:0007669"/>
    <property type="project" value="InterPro"/>
</dbReference>
<dbReference type="EMBL" id="CM000652">
    <property type="protein sequence ID" value="EED88128.1"/>
    <property type="molecule type" value="Genomic_DNA"/>
</dbReference>
<protein>
    <recommendedName>
        <fullName evidence="4">Pectin acetylesterase</fullName>
    </recommendedName>
</protein>
<reference evidence="2 3" key="1">
    <citation type="journal article" date="2004" name="Science">
        <title>The genome of the diatom Thalassiosira pseudonana: ecology, evolution, and metabolism.</title>
        <authorList>
            <person name="Armbrust E.V."/>
            <person name="Berges J.A."/>
            <person name="Bowler C."/>
            <person name="Green B.R."/>
            <person name="Martinez D."/>
            <person name="Putnam N.H."/>
            <person name="Zhou S."/>
            <person name="Allen A.E."/>
            <person name="Apt K.E."/>
            <person name="Bechner M."/>
            <person name="Brzezinski M.A."/>
            <person name="Chaal B.K."/>
            <person name="Chiovitti A."/>
            <person name="Davis A.K."/>
            <person name="Demarest M.S."/>
            <person name="Detter J.C."/>
            <person name="Glavina T."/>
            <person name="Goodstein D."/>
            <person name="Hadi M.Z."/>
            <person name="Hellsten U."/>
            <person name="Hildebrand M."/>
            <person name="Jenkins B.D."/>
            <person name="Jurka J."/>
            <person name="Kapitonov V.V."/>
            <person name="Kroger N."/>
            <person name="Lau W.W."/>
            <person name="Lane T.W."/>
            <person name="Larimer F.W."/>
            <person name="Lippmeier J.C."/>
            <person name="Lucas S."/>
            <person name="Medina M."/>
            <person name="Montsant A."/>
            <person name="Obornik M."/>
            <person name="Parker M.S."/>
            <person name="Palenik B."/>
            <person name="Pazour G.J."/>
            <person name="Richardson P.M."/>
            <person name="Rynearson T.A."/>
            <person name="Saito M.A."/>
            <person name="Schwartz D.C."/>
            <person name="Thamatrakoln K."/>
            <person name="Valentin K."/>
            <person name="Vardi A."/>
            <person name="Wilkerson F.P."/>
            <person name="Rokhsar D.S."/>
        </authorList>
    </citation>
    <scope>NUCLEOTIDE SEQUENCE [LARGE SCALE GENOMIC DNA]</scope>
    <source>
        <strain evidence="2 3">CCMP1335</strain>
    </source>
</reference>
<dbReference type="eggNOG" id="ENOG502RUMC">
    <property type="taxonomic scope" value="Eukaryota"/>
</dbReference>
<dbReference type="Proteomes" id="UP000001449">
    <property type="component" value="Chromosome 20"/>
</dbReference>
<dbReference type="InterPro" id="IPR029058">
    <property type="entry name" value="AB_hydrolase_fold"/>
</dbReference>
<evidence type="ECO:0008006" key="4">
    <source>
        <dbReference type="Google" id="ProtNLM"/>
    </source>
</evidence>
<evidence type="ECO:0000313" key="3">
    <source>
        <dbReference type="Proteomes" id="UP000001449"/>
    </source>
</evidence>
<dbReference type="PANTHER" id="PTHR21562">
    <property type="entry name" value="NOTUM-RELATED"/>
    <property type="match status" value="1"/>
</dbReference>
<gene>
    <name evidence="2" type="ORF">THAPSDRAFT_25664</name>
</gene>
<dbReference type="InParanoid" id="B8CF07"/>
<proteinExistence type="predicted"/>
<dbReference type="AlphaFoldDB" id="B8CF07"/>
<evidence type="ECO:0000256" key="1">
    <source>
        <dbReference type="SAM" id="MobiDB-lite"/>
    </source>
</evidence>
<feature type="region of interest" description="Disordered" evidence="1">
    <location>
        <begin position="390"/>
        <end position="428"/>
    </location>
</feature>
<sequence>MATTPSFTHCDADALPAETTAASSLTPDRFYKLCPGSHLLQTADNESTSTTTSESTYAPFGQPRCGDGSNFSFLASLPKNTQAYSKKIMIEFAGGGACWNQVTCNMQKSQLTLGTYLNNFVGMSCSQIASGMKSLGFPSSMLCDRQIGNTDFTEYTTIMVPYCTQDVHIGDAPNVTYGEEEDVVHHVGGHNMYRTLDWVFTNFPDATDVFLTGCSAGGTALPFAYDMVNEFYNSRNNGDGMANVNVVMDSAVYLTPSTFLENYYNNWNPATMLQQIGFDDTFDSKKYDEDFPNLILDHVLARGGPMLDWGFITHNSDPVSFMYYVAMGGDADETKWWTEMKDSMDLQQSKHDNVEFFVIDGNGHCSFGLHLALEEDGFEEWMAPIVSEDKSVEGNSSGSTILSNSTTSNTATSTTGAPSKSPINAPIADVPSSIKANSTNSLPSESLLNYGSDVQTTSSSAAVHLEGSLSLMLLSVAFFLRSIV</sequence>
<dbReference type="PANTHER" id="PTHR21562:SF83">
    <property type="entry name" value="PECTIN ACETYLESTERASE 4"/>
    <property type="match status" value="1"/>
</dbReference>
<dbReference type="PaxDb" id="35128-Thaps25664"/>
<dbReference type="OMA" id="AFGLQCM"/>
<dbReference type="ESTHER" id="thaps-b8cf07">
    <property type="family name" value="Pectinacetylesterase-Notum"/>
</dbReference>
<organism evidence="2 3">
    <name type="scientific">Thalassiosira pseudonana</name>
    <name type="common">Marine diatom</name>
    <name type="synonym">Cyclotella nana</name>
    <dbReference type="NCBI Taxonomy" id="35128"/>
    <lineage>
        <taxon>Eukaryota</taxon>
        <taxon>Sar</taxon>
        <taxon>Stramenopiles</taxon>
        <taxon>Ochrophyta</taxon>
        <taxon>Bacillariophyta</taxon>
        <taxon>Coscinodiscophyceae</taxon>
        <taxon>Thalassiosirophycidae</taxon>
        <taxon>Thalassiosirales</taxon>
        <taxon>Thalassiosiraceae</taxon>
        <taxon>Thalassiosira</taxon>
    </lineage>
</organism>
<dbReference type="HOGENOM" id="CLU_564437_0_0_1"/>
<dbReference type="KEGG" id="tps:THAPSDRAFT_25664"/>
<dbReference type="GeneID" id="7443403"/>
<reference evidence="2 3" key="2">
    <citation type="journal article" date="2008" name="Nature">
        <title>The Phaeodactylum genome reveals the evolutionary history of diatom genomes.</title>
        <authorList>
            <person name="Bowler C."/>
            <person name="Allen A.E."/>
            <person name="Badger J.H."/>
            <person name="Grimwood J."/>
            <person name="Jabbari K."/>
            <person name="Kuo A."/>
            <person name="Maheswari U."/>
            <person name="Martens C."/>
            <person name="Maumus F."/>
            <person name="Otillar R.P."/>
            <person name="Rayko E."/>
            <person name="Salamov A."/>
            <person name="Vandepoele K."/>
            <person name="Beszteri B."/>
            <person name="Gruber A."/>
            <person name="Heijde M."/>
            <person name="Katinka M."/>
            <person name="Mock T."/>
            <person name="Valentin K."/>
            <person name="Verret F."/>
            <person name="Berges J.A."/>
            <person name="Brownlee C."/>
            <person name="Cadoret J.P."/>
            <person name="Chiovitti A."/>
            <person name="Choi C.J."/>
            <person name="Coesel S."/>
            <person name="De Martino A."/>
            <person name="Detter J.C."/>
            <person name="Durkin C."/>
            <person name="Falciatore A."/>
            <person name="Fournet J."/>
            <person name="Haruta M."/>
            <person name="Huysman M.J."/>
            <person name="Jenkins B.D."/>
            <person name="Jiroutova K."/>
            <person name="Jorgensen R.E."/>
            <person name="Joubert Y."/>
            <person name="Kaplan A."/>
            <person name="Kroger N."/>
            <person name="Kroth P.G."/>
            <person name="La Roche J."/>
            <person name="Lindquist E."/>
            <person name="Lommer M."/>
            <person name="Martin-Jezequel V."/>
            <person name="Lopez P.J."/>
            <person name="Lucas S."/>
            <person name="Mangogna M."/>
            <person name="McGinnis K."/>
            <person name="Medlin L.K."/>
            <person name="Montsant A."/>
            <person name="Oudot-Le Secq M.P."/>
            <person name="Napoli C."/>
            <person name="Obornik M."/>
            <person name="Parker M.S."/>
            <person name="Petit J.L."/>
            <person name="Porcel B.M."/>
            <person name="Poulsen N."/>
            <person name="Robison M."/>
            <person name="Rychlewski L."/>
            <person name="Rynearson T.A."/>
            <person name="Schmutz J."/>
            <person name="Shapiro H."/>
            <person name="Siaut M."/>
            <person name="Stanley M."/>
            <person name="Sussman M.R."/>
            <person name="Taylor A.R."/>
            <person name="Vardi A."/>
            <person name="von Dassow P."/>
            <person name="Vyverman W."/>
            <person name="Willis A."/>
            <person name="Wyrwicz L.S."/>
            <person name="Rokhsar D.S."/>
            <person name="Weissenbach J."/>
            <person name="Armbrust E.V."/>
            <person name="Green B.R."/>
            <person name="Van de Peer Y."/>
            <person name="Grigoriev I.V."/>
        </authorList>
    </citation>
    <scope>NUCLEOTIDE SEQUENCE [LARGE SCALE GENOMIC DNA]</scope>
    <source>
        <strain evidence="2 3">CCMP1335</strain>
    </source>
</reference>
<keyword evidence="3" id="KW-1185">Reference proteome</keyword>
<dbReference type="Pfam" id="PF03283">
    <property type="entry name" value="PAE"/>
    <property type="match status" value="1"/>
</dbReference>
<dbReference type="RefSeq" id="XP_002294768.1">
    <property type="nucleotide sequence ID" value="XM_002294732.1"/>
</dbReference>